<comment type="caution">
    <text evidence="1">The sequence shown here is derived from an EMBL/GenBank/DDBJ whole genome shotgun (WGS) entry which is preliminary data.</text>
</comment>
<dbReference type="EMBL" id="MU267664">
    <property type="protein sequence ID" value="KAH7911903.1"/>
    <property type="molecule type" value="Genomic_DNA"/>
</dbReference>
<evidence type="ECO:0000313" key="1">
    <source>
        <dbReference type="EMBL" id="KAH7911903.1"/>
    </source>
</evidence>
<gene>
    <name evidence="1" type="ORF">BJ138DRAFT_858982</name>
</gene>
<sequence length="138" mass="14393">MKFTALIAVAAFVLPTLAQDYTYSYDTRYDNSGLSLNDVACSDGANGLAAKYPTLGQLPTFPKVGGVVAITGWNSPNCGSCWEVTYGNQTIYFTGVDVSQNGFVSSEAAMNTLTGNQAVDLGRINVTAVQVAASSCGL</sequence>
<proteinExistence type="predicted"/>
<dbReference type="Proteomes" id="UP000790377">
    <property type="component" value="Unassembled WGS sequence"/>
</dbReference>
<organism evidence="1 2">
    <name type="scientific">Hygrophoropsis aurantiaca</name>
    <dbReference type="NCBI Taxonomy" id="72124"/>
    <lineage>
        <taxon>Eukaryota</taxon>
        <taxon>Fungi</taxon>
        <taxon>Dikarya</taxon>
        <taxon>Basidiomycota</taxon>
        <taxon>Agaricomycotina</taxon>
        <taxon>Agaricomycetes</taxon>
        <taxon>Agaricomycetidae</taxon>
        <taxon>Boletales</taxon>
        <taxon>Coniophorineae</taxon>
        <taxon>Hygrophoropsidaceae</taxon>
        <taxon>Hygrophoropsis</taxon>
    </lineage>
</organism>
<name>A0ACB8AFH9_9AGAM</name>
<protein>
    <submittedName>
        <fullName evidence="1">Asp f 13-like protein</fullName>
    </submittedName>
</protein>
<evidence type="ECO:0000313" key="2">
    <source>
        <dbReference type="Proteomes" id="UP000790377"/>
    </source>
</evidence>
<reference evidence="1" key="1">
    <citation type="journal article" date="2021" name="New Phytol.">
        <title>Evolutionary innovations through gain and loss of genes in the ectomycorrhizal Boletales.</title>
        <authorList>
            <person name="Wu G."/>
            <person name="Miyauchi S."/>
            <person name="Morin E."/>
            <person name="Kuo A."/>
            <person name="Drula E."/>
            <person name="Varga T."/>
            <person name="Kohler A."/>
            <person name="Feng B."/>
            <person name="Cao Y."/>
            <person name="Lipzen A."/>
            <person name="Daum C."/>
            <person name="Hundley H."/>
            <person name="Pangilinan J."/>
            <person name="Johnson J."/>
            <person name="Barry K."/>
            <person name="LaButti K."/>
            <person name="Ng V."/>
            <person name="Ahrendt S."/>
            <person name="Min B."/>
            <person name="Choi I.G."/>
            <person name="Park H."/>
            <person name="Plett J.M."/>
            <person name="Magnuson J."/>
            <person name="Spatafora J.W."/>
            <person name="Nagy L.G."/>
            <person name="Henrissat B."/>
            <person name="Grigoriev I.V."/>
            <person name="Yang Z.L."/>
            <person name="Xu J."/>
            <person name="Martin F.M."/>
        </authorList>
    </citation>
    <scope>NUCLEOTIDE SEQUENCE</scope>
    <source>
        <strain evidence="1">ATCC 28755</strain>
    </source>
</reference>
<keyword evidence="2" id="KW-1185">Reference proteome</keyword>
<accession>A0ACB8AFH9</accession>